<evidence type="ECO:0000313" key="1">
    <source>
        <dbReference type="EMBL" id="WTP90451.1"/>
    </source>
</evidence>
<gene>
    <name evidence="1" type="ORF">OG477_36120</name>
</gene>
<proteinExistence type="predicted"/>
<reference evidence="1" key="1">
    <citation type="submission" date="2022-10" db="EMBL/GenBank/DDBJ databases">
        <title>The complete genomes of actinobacterial strains from the NBC collection.</title>
        <authorList>
            <person name="Joergensen T.S."/>
            <person name="Alvarez Arevalo M."/>
            <person name="Sterndorff E.B."/>
            <person name="Faurdal D."/>
            <person name="Vuksanovic O."/>
            <person name="Mourched A.-S."/>
            <person name="Charusanti P."/>
            <person name="Shaw S."/>
            <person name="Blin K."/>
            <person name="Weber T."/>
        </authorList>
    </citation>
    <scope>NUCLEOTIDE SEQUENCE</scope>
    <source>
        <strain evidence="1">NBC 00180</strain>
    </source>
</reference>
<name>A0AAU1I623_9ACTN</name>
<sequence length="246" mass="27873">MTPPEGWIIESPTRHEQLLLAALEELGDCPQIEVSHQELAVESEAEGPKGASAEQLAAEAMEAAALLPELEHVIVDPAIAEQAPRFRRIAAHWRGNEAAQELTGEFRVPQFYRAIFEPAPPLAWEGSTPDEREFLAQFRQIDGHPRSGTGLFGLVRLEQNTAPLEIWVWDARLGAQRMDLDYLGYLEALAVTKGAYGWQYLFTDLSLLNDDLHHVVESVKAMLRRFPDLFPQHDYTQLRERLEERL</sequence>
<dbReference type="EMBL" id="CP108140">
    <property type="protein sequence ID" value="WTP90451.1"/>
    <property type="molecule type" value="Genomic_DNA"/>
</dbReference>
<organism evidence="1">
    <name type="scientific">Streptomyces sp. NBC_00180</name>
    <dbReference type="NCBI Taxonomy" id="2903632"/>
    <lineage>
        <taxon>Bacteria</taxon>
        <taxon>Bacillati</taxon>
        <taxon>Actinomycetota</taxon>
        <taxon>Actinomycetes</taxon>
        <taxon>Kitasatosporales</taxon>
        <taxon>Streptomycetaceae</taxon>
        <taxon>Streptomyces</taxon>
    </lineage>
</organism>
<dbReference type="AlphaFoldDB" id="A0AAU1I623"/>
<accession>A0AAU1I623</accession>
<protein>
    <submittedName>
        <fullName evidence="1">Uncharacterized protein</fullName>
    </submittedName>
</protein>